<dbReference type="EMBL" id="CAMPGE010018030">
    <property type="protein sequence ID" value="CAI2376469.1"/>
    <property type="molecule type" value="Genomic_DNA"/>
</dbReference>
<evidence type="ECO:0000256" key="2">
    <source>
        <dbReference type="ARBA" id="ARBA00009792"/>
    </source>
</evidence>
<dbReference type="SUPFAM" id="SSF74650">
    <property type="entry name" value="Galactose mutarotase-like"/>
    <property type="match status" value="1"/>
</dbReference>
<comment type="caution">
    <text evidence="10">The sequence shown here is derived from an EMBL/GenBank/DDBJ whole genome shotgun (WGS) entry which is preliminary data.</text>
</comment>
<dbReference type="InterPro" id="IPR011330">
    <property type="entry name" value="Glyco_hydro/deAcase_b/a-brl"/>
</dbReference>
<organism evidence="10 11">
    <name type="scientific">Euplotes crassus</name>
    <dbReference type="NCBI Taxonomy" id="5936"/>
    <lineage>
        <taxon>Eukaryota</taxon>
        <taxon>Sar</taxon>
        <taxon>Alveolata</taxon>
        <taxon>Ciliophora</taxon>
        <taxon>Intramacronucleata</taxon>
        <taxon>Spirotrichea</taxon>
        <taxon>Hypotrichia</taxon>
        <taxon>Euplotida</taxon>
        <taxon>Euplotidae</taxon>
        <taxon>Moneuplotes</taxon>
    </lineage>
</organism>
<dbReference type="SUPFAM" id="SSF88713">
    <property type="entry name" value="Glycoside hydrolase/deacetylase"/>
    <property type="match status" value="1"/>
</dbReference>
<dbReference type="Gene3D" id="1.20.1270.50">
    <property type="entry name" value="Glycoside hydrolase family 38, central domain"/>
    <property type="match status" value="2"/>
</dbReference>
<feature type="signal peptide" evidence="8">
    <location>
        <begin position="1"/>
        <end position="18"/>
    </location>
</feature>
<evidence type="ECO:0000256" key="4">
    <source>
        <dbReference type="ARBA" id="ARBA00022801"/>
    </source>
</evidence>
<evidence type="ECO:0000256" key="3">
    <source>
        <dbReference type="ARBA" id="ARBA00022723"/>
    </source>
</evidence>
<dbReference type="Gene3D" id="2.70.98.30">
    <property type="entry name" value="Golgi alpha-mannosidase II, domain 4"/>
    <property type="match status" value="1"/>
</dbReference>
<comment type="similarity">
    <text evidence="2">Belongs to the glycosyl hydrolase 38 family.</text>
</comment>
<keyword evidence="11" id="KW-1185">Reference proteome</keyword>
<dbReference type="CDD" id="cd10810">
    <property type="entry name" value="GH38N_AMII_LAM_like"/>
    <property type="match status" value="1"/>
</dbReference>
<proteinExistence type="inferred from homology"/>
<dbReference type="PANTHER" id="PTHR11607:SF3">
    <property type="entry name" value="LYSOSOMAL ALPHA-MANNOSIDASE"/>
    <property type="match status" value="1"/>
</dbReference>
<dbReference type="Pfam" id="PF01074">
    <property type="entry name" value="Glyco_hydro_38N"/>
    <property type="match status" value="1"/>
</dbReference>
<accession>A0AAD1XPJ3</accession>
<dbReference type="Pfam" id="PF07748">
    <property type="entry name" value="Glyco_hydro_38C"/>
    <property type="match status" value="1"/>
</dbReference>
<evidence type="ECO:0000259" key="9">
    <source>
        <dbReference type="SMART" id="SM00872"/>
    </source>
</evidence>
<dbReference type="GO" id="GO:0046872">
    <property type="term" value="F:metal ion binding"/>
    <property type="evidence" value="ECO:0007669"/>
    <property type="project" value="UniProtKB-KW"/>
</dbReference>
<dbReference type="Proteomes" id="UP001295684">
    <property type="component" value="Unassembled WGS sequence"/>
</dbReference>
<gene>
    <name evidence="10" type="ORF">ECRASSUSDP1_LOCUS17839</name>
</gene>
<sequence length="981" mass="113048">MKIIIGFLLCSILALSLAGVTWDTDLEHGHEKRAYGKYSSDGSDKLMIHVIAHTHDDVGWKKTPDEYYAGTKQWVQKAGIRYILDTLYSELMKDPAKKFTYVEMAYFQKWWNEQTDEVKANVQVLVDEGRLAFANAGMSMSDEATVHYEDFLNNLKAGHDFLKRELGYRPTIGWHLDPFGHHSATAGLFAEMGFNAWFFARIDHQDKDKRLENKEMEWLHRPFNKSLGARAEIFTHMMYHHYSSPEGFHFNDGNGDDPIVDDPRLETYNIEEKVSGLRDYLLHMADHYRTNHLLVPFGDDFNFENSKRYFMNIDKLIKGFNAKYDDIEMFYSTPEEYIKAVNEIDIELPTKYDDLFPYSDFDDAYWTGYFTSRPTLKGFVREVSRDMNSESIFLAMDYLMNGKETFTVFEELFNQMGVLQHHDAVSGTETQHVANNYFMNLDNHHESVKTLFQDSFESVLKTGVENIGMCRAHNSTFADCPTKRLLQEDTNEIVLTIFNPSNSRKTIAKIPVPNGKLKIYDSDSKELDVDIICSGQDQGCFAYLPVSFDMFSAKQFTLKKIAEDLKLIPQRKDLTMFTNKMEISLKNLDDFATLVITREGKNSHQVKLGYEFYNSFSLPFGGPISGAYIFRPLFADDKPHSYNTFTDSDIYKGKVVSLLKLYGDEVDSTILTHDFTDFIEIESYVKGIPNTWIGKEVILKLAVDDIKNNGVFYTDSMGLEMQERKLDYRPTWNLQTHQRVSSNYYPINHGITIKDERMTFEVLNDRSQGGSSLENGEIEIMLHRRIFADDSRGVNEELNEYLQNSPDNIGIPVKTHHYMRLYENDEDLFIEDNSRIMQKNIDVPLTYLFGTKSTPSLNTLKLTQLSEVLDLPPQIKAVFLPEHDGTLFLRLENILDLFSASDSAIVDVEALAAHLGLFMGLRVESVVEVSNTGLYSMAEMQEVKLHWKGEDYTSKPVSYESDPSKVELEPQRIRSFRLTFT</sequence>
<dbReference type="InterPro" id="IPR015341">
    <property type="entry name" value="Glyco_hydro_38_cen"/>
</dbReference>
<evidence type="ECO:0000313" key="11">
    <source>
        <dbReference type="Proteomes" id="UP001295684"/>
    </source>
</evidence>
<keyword evidence="4" id="KW-0378">Hydrolase</keyword>
<dbReference type="SUPFAM" id="SSF88688">
    <property type="entry name" value="Families 57/38 glycoside transferase middle domain"/>
    <property type="match status" value="1"/>
</dbReference>
<dbReference type="PANTHER" id="PTHR11607">
    <property type="entry name" value="ALPHA-MANNOSIDASE"/>
    <property type="match status" value="1"/>
</dbReference>
<dbReference type="FunFam" id="1.20.1270.50:FF:000002">
    <property type="entry name" value="Alpha-mannosidase"/>
    <property type="match status" value="1"/>
</dbReference>
<dbReference type="GO" id="GO:0030246">
    <property type="term" value="F:carbohydrate binding"/>
    <property type="evidence" value="ECO:0007669"/>
    <property type="project" value="InterPro"/>
</dbReference>
<dbReference type="InterPro" id="IPR037094">
    <property type="entry name" value="Glyco_hydro_38_cen_sf"/>
</dbReference>
<dbReference type="Gene3D" id="2.60.40.1360">
    <property type="match status" value="1"/>
</dbReference>
<dbReference type="InterPro" id="IPR011682">
    <property type="entry name" value="Glyco_hydro_38_C"/>
</dbReference>
<feature type="domain" description="Glycoside hydrolase family 38 central" evidence="9">
    <location>
        <begin position="364"/>
        <end position="441"/>
    </location>
</feature>
<dbReference type="GO" id="GO:0006013">
    <property type="term" value="P:mannose metabolic process"/>
    <property type="evidence" value="ECO:0007669"/>
    <property type="project" value="InterPro"/>
</dbReference>
<dbReference type="AlphaFoldDB" id="A0AAD1XPJ3"/>
<keyword evidence="6" id="KW-1015">Disulfide bond</keyword>
<feature type="chain" id="PRO_5042213767" description="Glycoside hydrolase family 38 central domain-containing protein" evidence="8">
    <location>
        <begin position="19"/>
        <end position="981"/>
    </location>
</feature>
<dbReference type="SMART" id="SM00872">
    <property type="entry name" value="Alpha-mann_mid"/>
    <property type="match status" value="1"/>
</dbReference>
<name>A0AAD1XPJ3_EUPCR</name>
<dbReference type="Gene3D" id="3.20.110.10">
    <property type="entry name" value="Glycoside hydrolase 38, N terminal domain"/>
    <property type="match status" value="1"/>
</dbReference>
<dbReference type="Pfam" id="PF09261">
    <property type="entry name" value="Alpha-mann_mid"/>
    <property type="match status" value="1"/>
</dbReference>
<dbReference type="InterPro" id="IPR027291">
    <property type="entry name" value="Glyco_hydro_38_N_sf"/>
</dbReference>
<comment type="cofactor">
    <cofactor evidence="1">
        <name>Zn(2+)</name>
        <dbReference type="ChEBI" id="CHEBI:29105"/>
    </cofactor>
</comment>
<dbReference type="InterPro" id="IPR000602">
    <property type="entry name" value="Glyco_hydro_38_N"/>
</dbReference>
<keyword evidence="3" id="KW-0479">Metal-binding</keyword>
<evidence type="ECO:0000256" key="1">
    <source>
        <dbReference type="ARBA" id="ARBA00001947"/>
    </source>
</evidence>
<keyword evidence="7" id="KW-0326">Glycosidase</keyword>
<evidence type="ECO:0000256" key="7">
    <source>
        <dbReference type="ARBA" id="ARBA00023295"/>
    </source>
</evidence>
<protein>
    <recommendedName>
        <fullName evidence="9">Glycoside hydrolase family 38 central domain-containing protein</fullName>
    </recommendedName>
</protein>
<evidence type="ECO:0000256" key="8">
    <source>
        <dbReference type="SAM" id="SignalP"/>
    </source>
</evidence>
<dbReference type="InterPro" id="IPR011013">
    <property type="entry name" value="Gal_mutarotase_sf_dom"/>
</dbReference>
<dbReference type="GO" id="GO:0004559">
    <property type="term" value="F:alpha-mannosidase activity"/>
    <property type="evidence" value="ECO:0007669"/>
    <property type="project" value="InterPro"/>
</dbReference>
<evidence type="ECO:0000313" key="10">
    <source>
        <dbReference type="EMBL" id="CAI2376469.1"/>
    </source>
</evidence>
<dbReference type="InterPro" id="IPR028995">
    <property type="entry name" value="Glyco_hydro_57/38_cen_sf"/>
</dbReference>
<evidence type="ECO:0000256" key="6">
    <source>
        <dbReference type="ARBA" id="ARBA00023157"/>
    </source>
</evidence>
<reference evidence="10" key="1">
    <citation type="submission" date="2023-07" db="EMBL/GenBank/DDBJ databases">
        <authorList>
            <consortium name="AG Swart"/>
            <person name="Singh M."/>
            <person name="Singh A."/>
            <person name="Seah K."/>
            <person name="Emmerich C."/>
        </authorList>
    </citation>
    <scope>NUCLEOTIDE SEQUENCE</scope>
    <source>
        <strain evidence="10">DP1</strain>
    </source>
</reference>
<dbReference type="InterPro" id="IPR050843">
    <property type="entry name" value="Glycosyl_Hydrlase_38"/>
</dbReference>
<keyword evidence="8" id="KW-0732">Signal</keyword>
<evidence type="ECO:0000256" key="5">
    <source>
        <dbReference type="ARBA" id="ARBA00022833"/>
    </source>
</evidence>
<keyword evidence="5" id="KW-0862">Zinc</keyword>